<dbReference type="EMBL" id="LR134356">
    <property type="protein sequence ID" value="VEG58331.1"/>
    <property type="molecule type" value="Genomic_DNA"/>
</dbReference>
<accession>A0A3S4TG07</accession>
<reference evidence="1 2" key="1">
    <citation type="submission" date="2018-12" db="EMBL/GenBank/DDBJ databases">
        <authorList>
            <consortium name="Pathogen Informatics"/>
        </authorList>
    </citation>
    <scope>NUCLEOTIDE SEQUENCE [LARGE SCALE GENOMIC DNA]</scope>
    <source>
        <strain evidence="1 2">NCTC10437</strain>
    </source>
</reference>
<sequence length="73" mass="8154">MLAPPDAANTFGLSDRTGTWQFMHLLSRARDNLVTPAASANDNELMAWLRELFRIHFASASEAVNSIRPHESE</sequence>
<dbReference type="Proteomes" id="UP000279306">
    <property type="component" value="Chromosome"/>
</dbReference>
<dbReference type="AlphaFoldDB" id="A0A3S4TG07"/>
<organism evidence="1 2">
    <name type="scientific">Mycolicibacterium aurum</name>
    <name type="common">Mycobacterium aurum</name>
    <dbReference type="NCBI Taxonomy" id="1791"/>
    <lineage>
        <taxon>Bacteria</taxon>
        <taxon>Bacillati</taxon>
        <taxon>Actinomycetota</taxon>
        <taxon>Actinomycetes</taxon>
        <taxon>Mycobacteriales</taxon>
        <taxon>Mycobacteriaceae</taxon>
        <taxon>Mycolicibacterium</taxon>
    </lineage>
</organism>
<proteinExistence type="predicted"/>
<keyword evidence="2" id="KW-1185">Reference proteome</keyword>
<evidence type="ECO:0000313" key="2">
    <source>
        <dbReference type="Proteomes" id="UP000279306"/>
    </source>
</evidence>
<protein>
    <submittedName>
        <fullName evidence="1">Uncharacterized protein</fullName>
    </submittedName>
</protein>
<gene>
    <name evidence="1" type="ORF">NCTC10437_05360</name>
</gene>
<name>A0A3S4TG07_MYCAU</name>
<dbReference type="KEGG" id="mauu:NCTC10437_05360"/>
<evidence type="ECO:0000313" key="1">
    <source>
        <dbReference type="EMBL" id="VEG58331.1"/>
    </source>
</evidence>